<reference evidence="1 2" key="1">
    <citation type="submission" date="2020-07" db="EMBL/GenBank/DDBJ databases">
        <title>Genome of Haloechinothrix sp.</title>
        <authorList>
            <person name="Tang S.-K."/>
            <person name="Yang L."/>
            <person name="Zhu W.-Y."/>
        </authorList>
    </citation>
    <scope>NUCLEOTIDE SEQUENCE [LARGE SCALE GENOMIC DNA]</scope>
    <source>
        <strain evidence="1 2">YIM 98757</strain>
    </source>
</reference>
<protein>
    <submittedName>
        <fullName evidence="1">Uncharacterized protein</fullName>
    </submittedName>
</protein>
<sequence length="66" mass="7450">MVGDTRVYEQLGRLRWAVCALLTVLEPRAHTLTASEAIWVRHARETLERIERERHLPGVDAAGGES</sequence>
<comment type="caution">
    <text evidence="1">The sequence shown here is derived from an EMBL/GenBank/DDBJ whole genome shotgun (WGS) entry which is preliminary data.</text>
</comment>
<dbReference type="Proteomes" id="UP000582974">
    <property type="component" value="Unassembled WGS sequence"/>
</dbReference>
<keyword evidence="2" id="KW-1185">Reference proteome</keyword>
<organism evidence="1 2">
    <name type="scientific">Haloechinothrix aidingensis</name>
    <dbReference type="NCBI Taxonomy" id="2752311"/>
    <lineage>
        <taxon>Bacteria</taxon>
        <taxon>Bacillati</taxon>
        <taxon>Actinomycetota</taxon>
        <taxon>Actinomycetes</taxon>
        <taxon>Pseudonocardiales</taxon>
        <taxon>Pseudonocardiaceae</taxon>
        <taxon>Haloechinothrix</taxon>
    </lineage>
</organism>
<evidence type="ECO:0000313" key="1">
    <source>
        <dbReference type="EMBL" id="MBA0124669.1"/>
    </source>
</evidence>
<proteinExistence type="predicted"/>
<dbReference type="AlphaFoldDB" id="A0A838A8B7"/>
<evidence type="ECO:0000313" key="2">
    <source>
        <dbReference type="Proteomes" id="UP000582974"/>
    </source>
</evidence>
<gene>
    <name evidence="1" type="ORF">H0B56_03850</name>
</gene>
<dbReference type="RefSeq" id="WP_180891498.1">
    <property type="nucleotide sequence ID" value="NZ_JACCKD010000001.1"/>
</dbReference>
<dbReference type="EMBL" id="JACCKD010000001">
    <property type="protein sequence ID" value="MBA0124669.1"/>
    <property type="molecule type" value="Genomic_DNA"/>
</dbReference>
<name>A0A838A8B7_9PSEU</name>
<accession>A0A838A8B7</accession>